<dbReference type="VEuPathDB" id="FungiDB:G647_04369"/>
<dbReference type="AlphaFoldDB" id="A0A1C1CXB4"/>
<comment type="similarity">
    <text evidence="2">Belongs to the transcriptional coactivator PC4 family.</text>
</comment>
<keyword evidence="6" id="KW-0539">Nucleus</keyword>
<feature type="region of interest" description="Disordered" evidence="7">
    <location>
        <begin position="1"/>
        <end position="34"/>
    </location>
</feature>
<dbReference type="GO" id="GO:0005634">
    <property type="term" value="C:nucleus"/>
    <property type="evidence" value="ECO:0007669"/>
    <property type="project" value="UniProtKB-SubCell"/>
</dbReference>
<dbReference type="eggNOG" id="KOG2712">
    <property type="taxonomic scope" value="Eukaryota"/>
</dbReference>
<dbReference type="STRING" id="86049.A0A1C1CXB4"/>
<accession>A0A1C1CXB4</accession>
<dbReference type="VEuPathDB" id="FungiDB:CLCR_10804"/>
<gene>
    <name evidence="9" type="ORF">CLCR_10804</name>
</gene>
<dbReference type="Gene3D" id="2.30.31.10">
    <property type="entry name" value="Transcriptional Coactivator Pc4, Chain A"/>
    <property type="match status" value="1"/>
</dbReference>
<dbReference type="GO" id="GO:0003677">
    <property type="term" value="F:DNA binding"/>
    <property type="evidence" value="ECO:0007669"/>
    <property type="project" value="UniProtKB-KW"/>
</dbReference>
<evidence type="ECO:0000256" key="7">
    <source>
        <dbReference type="SAM" id="MobiDB-lite"/>
    </source>
</evidence>
<keyword evidence="4" id="KW-0238">DNA-binding</keyword>
<name>A0A1C1CXB4_9EURO</name>
<keyword evidence="10" id="KW-1185">Reference proteome</keyword>
<evidence type="ECO:0000313" key="10">
    <source>
        <dbReference type="Proteomes" id="UP000094526"/>
    </source>
</evidence>
<evidence type="ECO:0000259" key="8">
    <source>
        <dbReference type="Pfam" id="PF02229"/>
    </source>
</evidence>
<feature type="region of interest" description="Disordered" evidence="7">
    <location>
        <begin position="47"/>
        <end position="87"/>
    </location>
</feature>
<evidence type="ECO:0000256" key="3">
    <source>
        <dbReference type="ARBA" id="ARBA00023015"/>
    </source>
</evidence>
<dbReference type="InterPro" id="IPR045125">
    <property type="entry name" value="Sub1/Tcp4-like"/>
</dbReference>
<organism evidence="9 10">
    <name type="scientific">Cladophialophora carrionii</name>
    <dbReference type="NCBI Taxonomy" id="86049"/>
    <lineage>
        <taxon>Eukaryota</taxon>
        <taxon>Fungi</taxon>
        <taxon>Dikarya</taxon>
        <taxon>Ascomycota</taxon>
        <taxon>Pezizomycotina</taxon>
        <taxon>Eurotiomycetes</taxon>
        <taxon>Chaetothyriomycetidae</taxon>
        <taxon>Chaetothyriales</taxon>
        <taxon>Herpotrichiellaceae</taxon>
        <taxon>Cladophialophora</taxon>
    </lineage>
</organism>
<dbReference type="OrthoDB" id="2505440at2759"/>
<keyword evidence="5" id="KW-0804">Transcription</keyword>
<dbReference type="GO" id="GO:0060261">
    <property type="term" value="P:positive regulation of transcription initiation by RNA polymerase II"/>
    <property type="evidence" value="ECO:0007669"/>
    <property type="project" value="InterPro"/>
</dbReference>
<evidence type="ECO:0000256" key="5">
    <source>
        <dbReference type="ARBA" id="ARBA00023163"/>
    </source>
</evidence>
<dbReference type="Proteomes" id="UP000094526">
    <property type="component" value="Unassembled WGS sequence"/>
</dbReference>
<dbReference type="InterPro" id="IPR003173">
    <property type="entry name" value="PC4_C"/>
</dbReference>
<evidence type="ECO:0000256" key="6">
    <source>
        <dbReference type="ARBA" id="ARBA00023242"/>
    </source>
</evidence>
<evidence type="ECO:0000256" key="1">
    <source>
        <dbReference type="ARBA" id="ARBA00004123"/>
    </source>
</evidence>
<dbReference type="Pfam" id="PF02229">
    <property type="entry name" value="PC4"/>
    <property type="match status" value="1"/>
</dbReference>
<evidence type="ECO:0000256" key="4">
    <source>
        <dbReference type="ARBA" id="ARBA00023125"/>
    </source>
</evidence>
<evidence type="ECO:0000313" key="9">
    <source>
        <dbReference type="EMBL" id="OCT53030.1"/>
    </source>
</evidence>
<dbReference type="InterPro" id="IPR009044">
    <property type="entry name" value="ssDNA-bd_transcriptional_reg"/>
</dbReference>
<evidence type="ECO:0000256" key="2">
    <source>
        <dbReference type="ARBA" id="ARBA00009001"/>
    </source>
</evidence>
<feature type="region of interest" description="Disordered" evidence="7">
    <location>
        <begin position="160"/>
        <end position="204"/>
    </location>
</feature>
<protein>
    <submittedName>
        <fullName evidence="9">RNA polymerase II transcriptional coactivator</fullName>
    </submittedName>
</protein>
<proteinExistence type="inferred from homology"/>
<comment type="caution">
    <text evidence="9">The sequence shown here is derived from an EMBL/GenBank/DDBJ whole genome shotgun (WGS) entry which is preliminary data.</text>
</comment>
<feature type="domain" description="Transcriptional coactivator p15 (PC4) C-terminal" evidence="8">
    <location>
        <begin position="100"/>
        <end position="151"/>
    </location>
</feature>
<dbReference type="SUPFAM" id="SSF54447">
    <property type="entry name" value="ssDNA-binding transcriptional regulator domain"/>
    <property type="match status" value="1"/>
</dbReference>
<reference evidence="10" key="1">
    <citation type="submission" date="2015-07" db="EMBL/GenBank/DDBJ databases">
        <authorList>
            <person name="Teixeira M.M."/>
            <person name="Souza R.C."/>
            <person name="Almeida L.G."/>
            <person name="Vicente V.A."/>
            <person name="de Hoog S."/>
            <person name="Bocca A.L."/>
            <person name="de Almeida S.R."/>
            <person name="Vasconcelos A.T."/>
            <person name="Felipe M.S."/>
        </authorList>
    </citation>
    <scope>NUCLEOTIDE SEQUENCE [LARGE SCALE GENOMIC DNA]</scope>
    <source>
        <strain evidence="10">KSF</strain>
    </source>
</reference>
<comment type="subcellular location">
    <subcellularLocation>
        <location evidence="1">Nucleus</location>
    </subcellularLocation>
</comment>
<dbReference type="GO" id="GO:0003713">
    <property type="term" value="F:transcription coactivator activity"/>
    <property type="evidence" value="ECO:0007669"/>
    <property type="project" value="InterPro"/>
</dbReference>
<sequence length="204" mass="22640">MKTKNKTKAKDKASASPSTSTPKKDHLKNPSHPYTFEHLHNAYITSLSHGNPMPFTNKRKSAADSDVEDVPTTKRGKGASGNAFRPSSKVQIDADGNKYWEIAKARRVTLSEYKGQTMVGIREYYEKDGQWLPGKKGISLTLDQYSALIQITPQIEDLLKSQGEKVPRPNYSGNAPAEDQDQDDSEGEQKDVKPNIDATSDEDE</sequence>
<dbReference type="PANTHER" id="PTHR13215">
    <property type="entry name" value="RNA POLYMERASE II TRANSCRIPTIONAL COACTIVATOR"/>
    <property type="match status" value="1"/>
</dbReference>
<dbReference type="EMBL" id="LGRB01000008">
    <property type="protein sequence ID" value="OCT53030.1"/>
    <property type="molecule type" value="Genomic_DNA"/>
</dbReference>
<keyword evidence="3" id="KW-0805">Transcription regulation</keyword>